<keyword evidence="3" id="KW-1185">Reference proteome</keyword>
<sequence length="566" mass="60428">MASMRPSRSSARARASHRFIPMRRSILWKSCAPSPVGWRSPLAIKRIIALVLAGLALAGPAVARDWAIVVGIDDYINFEPFDPDRPGGGHFDLQGATNDARVVAAALRKVGVDLPDNRLLLDQAATVAAFEAAWREVTTQAAAGDRVFVTFAGHGGQEREVSEPFDEADGLDETLMFADFDPANPRIGRLTDDQLHTMLQSVPHLQVVWVMDSCHSGGLERSVNPRAGGLTRSGGIWDIPVEPLPNELPGGQGESGAPDLAHVTQILATATDDRLVQETAFDGVPHGALSWFFAKAIEGEADMNGDGVITRLEMAAYVGDRVFTHMDQNQQPRFLPRGDPSVMLSLQAEVPPPPAPVPPGLPVRVVGAPPPGLEGGQCPGCRLVDVGHAVMFEQVPGGWAVYNGQGDQVTVITGDARAQIERARFLLDLNEAKQPNLPPVALRPHQSAARQPIGAVVGFDFPPPASDLNFLTLFNVASDGTVQYGLYPPGFREDAPADAGLQLRFSVSPPTGEDQLVVIWCRRPPLSLHALLRAVNGGPVPPMAEVQAASADTACQFGRIGLFTEG</sequence>
<organism evidence="2 3">
    <name type="scientific">Pseudotabrizicola alkalilacus</name>
    <dbReference type="NCBI Taxonomy" id="2305252"/>
    <lineage>
        <taxon>Bacteria</taxon>
        <taxon>Pseudomonadati</taxon>
        <taxon>Pseudomonadota</taxon>
        <taxon>Alphaproteobacteria</taxon>
        <taxon>Rhodobacterales</taxon>
        <taxon>Paracoccaceae</taxon>
        <taxon>Pseudotabrizicola</taxon>
    </lineage>
</organism>
<evidence type="ECO:0000313" key="3">
    <source>
        <dbReference type="Proteomes" id="UP000284547"/>
    </source>
</evidence>
<dbReference type="GO" id="GO:0005737">
    <property type="term" value="C:cytoplasm"/>
    <property type="evidence" value="ECO:0007669"/>
    <property type="project" value="TreeGrafter"/>
</dbReference>
<evidence type="ECO:0000259" key="1">
    <source>
        <dbReference type="Pfam" id="PF00656"/>
    </source>
</evidence>
<dbReference type="Gene3D" id="3.40.50.1460">
    <property type="match status" value="1"/>
</dbReference>
<dbReference type="InterPro" id="IPR050452">
    <property type="entry name" value="Metacaspase"/>
</dbReference>
<dbReference type="Proteomes" id="UP000284547">
    <property type="component" value="Unassembled WGS sequence"/>
</dbReference>
<dbReference type="PROSITE" id="PS00018">
    <property type="entry name" value="EF_HAND_1"/>
    <property type="match status" value="1"/>
</dbReference>
<dbReference type="PANTHER" id="PTHR48104:SF30">
    <property type="entry name" value="METACASPASE-1"/>
    <property type="match status" value="1"/>
</dbReference>
<dbReference type="PANTHER" id="PTHR48104">
    <property type="entry name" value="METACASPASE-4"/>
    <property type="match status" value="1"/>
</dbReference>
<gene>
    <name evidence="2" type="ORF">D1012_15350</name>
</gene>
<comment type="caution">
    <text evidence="2">The sequence shown here is derived from an EMBL/GenBank/DDBJ whole genome shotgun (WGS) entry which is preliminary data.</text>
</comment>
<dbReference type="GO" id="GO:0006508">
    <property type="term" value="P:proteolysis"/>
    <property type="evidence" value="ECO:0007669"/>
    <property type="project" value="InterPro"/>
</dbReference>
<proteinExistence type="predicted"/>
<accession>A0A411YZE2</accession>
<dbReference type="InterPro" id="IPR018247">
    <property type="entry name" value="EF_Hand_1_Ca_BS"/>
</dbReference>
<evidence type="ECO:0000313" key="2">
    <source>
        <dbReference type="EMBL" id="RGP36167.1"/>
    </source>
</evidence>
<dbReference type="GO" id="GO:0004197">
    <property type="term" value="F:cysteine-type endopeptidase activity"/>
    <property type="evidence" value="ECO:0007669"/>
    <property type="project" value="InterPro"/>
</dbReference>
<reference evidence="2 3" key="1">
    <citation type="submission" date="2018-08" db="EMBL/GenBank/DDBJ databases">
        <title>Flavobacterium tibetense sp. nov., isolated from a wetland YonghuCo on Tibetan Plateau.</title>
        <authorList>
            <person name="Phurbu D."/>
            <person name="Lu H."/>
            <person name="Xing P."/>
        </authorList>
    </citation>
    <scope>NUCLEOTIDE SEQUENCE [LARGE SCALE GENOMIC DNA]</scope>
    <source>
        <strain evidence="2 3">DJC</strain>
    </source>
</reference>
<dbReference type="InterPro" id="IPR011600">
    <property type="entry name" value="Pept_C14_caspase"/>
</dbReference>
<dbReference type="EMBL" id="QWEY01000009">
    <property type="protein sequence ID" value="RGP36167.1"/>
    <property type="molecule type" value="Genomic_DNA"/>
</dbReference>
<dbReference type="AlphaFoldDB" id="A0A411YZE2"/>
<protein>
    <recommendedName>
        <fullName evidence="1">Peptidase C14 caspase domain-containing protein</fullName>
    </recommendedName>
</protein>
<feature type="domain" description="Peptidase C14 caspase" evidence="1">
    <location>
        <begin position="65"/>
        <end position="301"/>
    </location>
</feature>
<dbReference type="Pfam" id="PF00656">
    <property type="entry name" value="Peptidase_C14"/>
    <property type="match status" value="1"/>
</dbReference>
<name>A0A411YZE2_9RHOB</name>